<dbReference type="InterPro" id="IPR006016">
    <property type="entry name" value="UspA"/>
</dbReference>
<evidence type="ECO:0000313" key="3">
    <source>
        <dbReference type="Proteomes" id="UP000831963"/>
    </source>
</evidence>
<organism evidence="2 3">
    <name type="scientific">Microbacterium galbinum</name>
    <dbReference type="NCBI Taxonomy" id="2851646"/>
    <lineage>
        <taxon>Bacteria</taxon>
        <taxon>Bacillati</taxon>
        <taxon>Actinomycetota</taxon>
        <taxon>Actinomycetes</taxon>
        <taxon>Micrococcales</taxon>
        <taxon>Microbacteriaceae</taxon>
        <taxon>Microbacterium</taxon>
    </lineage>
</organism>
<proteinExistence type="predicted"/>
<name>A0ABY4IP06_9MICO</name>
<dbReference type="RefSeq" id="WP_247623611.1">
    <property type="nucleotide sequence ID" value="NZ_CP078077.1"/>
</dbReference>
<dbReference type="EMBL" id="CP078077">
    <property type="protein sequence ID" value="UPL14550.1"/>
    <property type="molecule type" value="Genomic_DNA"/>
</dbReference>
<accession>A0ABY4IP06</accession>
<protein>
    <submittedName>
        <fullName evidence="2">Universal stress protein</fullName>
    </submittedName>
</protein>
<gene>
    <name evidence="2" type="ORF">KV396_08705</name>
</gene>
<sequence length="183" mass="19632">MTENTSTPSDEAAQNAALQKAVIVGVQPHQDGRVVDEAVRYARLLGVPLVVAHVDVTRFVTYEDPDGYVHSAPIDINFDAGAAEFEAVQAAVAPALDASGITWTARQLVGDPALAIKQLAHKLDAQLIVIGTRKRGIGESIREFFTGSVAARLAHRQHRSILVVPLGDLVPDSQKEIWPEAAE</sequence>
<dbReference type="InterPro" id="IPR014729">
    <property type="entry name" value="Rossmann-like_a/b/a_fold"/>
</dbReference>
<evidence type="ECO:0000259" key="1">
    <source>
        <dbReference type="Pfam" id="PF00582"/>
    </source>
</evidence>
<feature type="domain" description="UspA" evidence="1">
    <location>
        <begin position="21"/>
        <end position="165"/>
    </location>
</feature>
<dbReference type="Gene3D" id="3.40.50.620">
    <property type="entry name" value="HUPs"/>
    <property type="match status" value="1"/>
</dbReference>
<evidence type="ECO:0000313" key="2">
    <source>
        <dbReference type="EMBL" id="UPL14550.1"/>
    </source>
</evidence>
<dbReference type="Proteomes" id="UP000831963">
    <property type="component" value="Chromosome"/>
</dbReference>
<keyword evidence="3" id="KW-1185">Reference proteome</keyword>
<dbReference type="CDD" id="cd00293">
    <property type="entry name" value="USP-like"/>
    <property type="match status" value="1"/>
</dbReference>
<dbReference type="Pfam" id="PF00582">
    <property type="entry name" value="Usp"/>
    <property type="match status" value="1"/>
</dbReference>
<dbReference type="SUPFAM" id="SSF52402">
    <property type="entry name" value="Adenine nucleotide alpha hydrolases-like"/>
    <property type="match status" value="1"/>
</dbReference>
<reference evidence="2 3" key="1">
    <citation type="submission" date="2021-06" db="EMBL/GenBank/DDBJ databases">
        <title>Genome-based taxonomic framework of Microbacterium strains isolated from marine environment, the description of four new species and reclassification of four preexisting species.</title>
        <authorList>
            <person name="Lee S.D."/>
            <person name="Kim S.-M."/>
            <person name="Byeon Y.-S."/>
            <person name="Yang H.L."/>
            <person name="Kim I.S."/>
        </authorList>
    </citation>
    <scope>NUCLEOTIDE SEQUENCE [LARGE SCALE GENOMIC DNA]</scope>
    <source>
        <strain evidence="2 3">SSW1-36</strain>
    </source>
</reference>